<evidence type="ECO:0000259" key="6">
    <source>
        <dbReference type="Pfam" id="PF12253"/>
    </source>
</evidence>
<comment type="caution">
    <text evidence="8">The sequence shown here is derived from an EMBL/GenBank/DDBJ whole genome shotgun (WGS) entry which is preliminary data.</text>
</comment>
<evidence type="ECO:0000256" key="5">
    <source>
        <dbReference type="SAM" id="MobiDB-lite"/>
    </source>
</evidence>
<evidence type="ECO:0000313" key="9">
    <source>
        <dbReference type="Proteomes" id="UP000244722"/>
    </source>
</evidence>
<feature type="region of interest" description="Disordered" evidence="5">
    <location>
        <begin position="372"/>
        <end position="423"/>
    </location>
</feature>
<feature type="domain" description="Chromatin assembly factor 1 subunit Cac1-like C-terminal" evidence="7">
    <location>
        <begin position="545"/>
        <end position="599"/>
    </location>
</feature>
<feature type="domain" description="Chromatin assembly factor 1 subunit A dimerization" evidence="6">
    <location>
        <begin position="329"/>
        <end position="405"/>
    </location>
</feature>
<dbReference type="PANTHER" id="PTHR15272">
    <property type="entry name" value="CHROMATIN ASSEMBLY FACTOR 1 SUBUNIT A CAF-1 SUBUNIT A"/>
    <property type="match status" value="1"/>
</dbReference>
<dbReference type="GO" id="GO:0006334">
    <property type="term" value="P:nucleosome assembly"/>
    <property type="evidence" value="ECO:0007669"/>
    <property type="project" value="TreeGrafter"/>
</dbReference>
<organism evidence="8 9">
    <name type="scientific">Tuber borchii</name>
    <name type="common">White truffle</name>
    <dbReference type="NCBI Taxonomy" id="42251"/>
    <lineage>
        <taxon>Eukaryota</taxon>
        <taxon>Fungi</taxon>
        <taxon>Dikarya</taxon>
        <taxon>Ascomycota</taxon>
        <taxon>Pezizomycotina</taxon>
        <taxon>Pezizomycetes</taxon>
        <taxon>Pezizales</taxon>
        <taxon>Tuberaceae</taxon>
        <taxon>Tuber</taxon>
    </lineage>
</organism>
<keyword evidence="4" id="KW-0539">Nucleus</keyword>
<gene>
    <name evidence="8" type="ORF">B9Z19DRAFT_1126282</name>
</gene>
<dbReference type="AlphaFoldDB" id="A0A2T6ZT38"/>
<keyword evidence="9" id="KW-1185">Reference proteome</keyword>
<keyword evidence="3" id="KW-0234">DNA repair</keyword>
<dbReference type="OrthoDB" id="79480at2759"/>
<dbReference type="InterPro" id="IPR022043">
    <property type="entry name" value="CAF1A_DD"/>
</dbReference>
<protein>
    <submittedName>
        <fullName evidence="8">Chromatin assembly factor 1 subunit A-domain-containing protein</fullName>
    </submittedName>
</protein>
<feature type="region of interest" description="Disordered" evidence="5">
    <location>
        <begin position="1"/>
        <end position="190"/>
    </location>
</feature>
<dbReference type="EMBL" id="NESQ01000110">
    <property type="protein sequence ID" value="PUU78659.1"/>
    <property type="molecule type" value="Genomic_DNA"/>
</dbReference>
<feature type="compositionally biased region" description="Basic and acidic residues" evidence="5">
    <location>
        <begin position="83"/>
        <end position="142"/>
    </location>
</feature>
<evidence type="ECO:0000259" key="7">
    <source>
        <dbReference type="Pfam" id="PF21796"/>
    </source>
</evidence>
<dbReference type="GO" id="GO:0006281">
    <property type="term" value="P:DNA repair"/>
    <property type="evidence" value="ECO:0007669"/>
    <property type="project" value="UniProtKB-KW"/>
</dbReference>
<feature type="compositionally biased region" description="Low complexity" evidence="5">
    <location>
        <begin position="157"/>
        <end position="171"/>
    </location>
</feature>
<comment type="subcellular location">
    <subcellularLocation>
        <location evidence="1">Nucleus</location>
    </subcellularLocation>
</comment>
<keyword evidence="2" id="KW-0227">DNA damage</keyword>
<sequence>MSDPTPAATPLMSNPAPASTPSPPQHTSTNPDTPDTVKKRSLSDVGSGSPRTEGGVKLSVDHGAENAVSVGTSAAGPAKKRTKLTEAEKEAREKEKLEREKEKVSREKERLARKAERDEKKRIKDEEKKKKDDEMAKKEKAQMRLGSFFIKPPAGPTSQSTTASTTNTSATRIIVGSPPPPDVKLEKQERTDYERSFQPFFVKPNVTVASVPFERDDNYKLVIKTALDNALSLPECPNSTRDTGPGSGWPAPAEIGEGLTVERVEELMHIPQHKRGRRGKLPKYSTKDILARINAPDSSSLPPIVDLEIVNQNEIYSVYLDLLNSLPYKFLRFAEDVRPPYSGTYTKRPTSSGLLRGRNPFQKSLPKVDYEYDSEAEWEEEGLDGDGEEILSDEEDDEDGDSGDDDLEEFLDDEDEESTSKNRRRVVSALVPICSDLCWEDPLGKPSRKEFEEMKLGILIDGVPGPIDPFSTSYWNPVAPSQLPPAQAANNPHSAITQFFPMTGNGKPQSTMPPPGPPVNTVQATAGEHSKKKAKPMQLVPAEEMAAFKQAIEGSDLTKAAMIEHLKKRFPQLHKEAIKNSLSQVAQRRGKTEKDKRWILC</sequence>
<dbReference type="Pfam" id="PF12253">
    <property type="entry name" value="CAF1A_dimeriz"/>
    <property type="match status" value="1"/>
</dbReference>
<accession>A0A2T6ZT38</accession>
<dbReference type="InterPro" id="IPR048800">
    <property type="entry name" value="Cac1-like_C"/>
</dbReference>
<dbReference type="PANTHER" id="PTHR15272:SF0">
    <property type="entry name" value="CHROMATIN ASSEMBLY FACTOR 1 SUBUNIT A"/>
    <property type="match status" value="1"/>
</dbReference>
<evidence type="ECO:0000256" key="3">
    <source>
        <dbReference type="ARBA" id="ARBA00023204"/>
    </source>
</evidence>
<reference evidence="8 9" key="1">
    <citation type="submission" date="2017-04" db="EMBL/GenBank/DDBJ databases">
        <title>Draft genome sequence of Tuber borchii Vittad., a whitish edible truffle.</title>
        <authorList>
            <consortium name="DOE Joint Genome Institute"/>
            <person name="Murat C."/>
            <person name="Kuo A."/>
            <person name="Barry K.W."/>
            <person name="Clum A."/>
            <person name="Dockter R.B."/>
            <person name="Fauchery L."/>
            <person name="Iotti M."/>
            <person name="Kohler A."/>
            <person name="Labutti K."/>
            <person name="Lindquist E.A."/>
            <person name="Lipzen A."/>
            <person name="Ohm R.A."/>
            <person name="Wang M."/>
            <person name="Grigoriev I.V."/>
            <person name="Zambonelli A."/>
            <person name="Martin F.M."/>
        </authorList>
    </citation>
    <scope>NUCLEOTIDE SEQUENCE [LARGE SCALE GENOMIC DNA]</scope>
    <source>
        <strain evidence="8 9">Tbo3840</strain>
    </source>
</reference>
<name>A0A2T6ZT38_TUBBO</name>
<evidence type="ECO:0000256" key="4">
    <source>
        <dbReference type="ARBA" id="ARBA00023242"/>
    </source>
</evidence>
<dbReference type="STRING" id="42251.A0A2T6ZT38"/>
<dbReference type="Proteomes" id="UP000244722">
    <property type="component" value="Unassembled WGS sequence"/>
</dbReference>
<feature type="compositionally biased region" description="Acidic residues" evidence="5">
    <location>
        <begin position="372"/>
        <end position="417"/>
    </location>
</feature>
<dbReference type="Pfam" id="PF21796">
    <property type="entry name" value="Cac1_C"/>
    <property type="match status" value="1"/>
</dbReference>
<dbReference type="GO" id="GO:0033186">
    <property type="term" value="C:CAF-1 complex"/>
    <property type="evidence" value="ECO:0007669"/>
    <property type="project" value="TreeGrafter"/>
</dbReference>
<proteinExistence type="predicted"/>
<evidence type="ECO:0000256" key="1">
    <source>
        <dbReference type="ARBA" id="ARBA00004123"/>
    </source>
</evidence>
<evidence type="ECO:0000256" key="2">
    <source>
        <dbReference type="ARBA" id="ARBA00022763"/>
    </source>
</evidence>
<dbReference type="GO" id="GO:0005634">
    <property type="term" value="C:nucleus"/>
    <property type="evidence" value="ECO:0007669"/>
    <property type="project" value="UniProtKB-SubCell"/>
</dbReference>
<evidence type="ECO:0000313" key="8">
    <source>
        <dbReference type="EMBL" id="PUU78659.1"/>
    </source>
</evidence>